<evidence type="ECO:0000313" key="3">
    <source>
        <dbReference type="Proteomes" id="UP001642484"/>
    </source>
</evidence>
<accession>A0ABP0L1C6</accession>
<evidence type="ECO:0000256" key="1">
    <source>
        <dbReference type="SAM" id="MobiDB-lite"/>
    </source>
</evidence>
<dbReference type="Proteomes" id="UP001642484">
    <property type="component" value="Unassembled WGS sequence"/>
</dbReference>
<comment type="caution">
    <text evidence="2">The sequence shown here is derived from an EMBL/GenBank/DDBJ whole genome shotgun (WGS) entry which is preliminary data.</text>
</comment>
<keyword evidence="3" id="KW-1185">Reference proteome</keyword>
<feature type="compositionally biased region" description="Basic and acidic residues" evidence="1">
    <location>
        <begin position="82"/>
        <end position="105"/>
    </location>
</feature>
<evidence type="ECO:0000313" key="2">
    <source>
        <dbReference type="EMBL" id="CAK9032019.1"/>
    </source>
</evidence>
<dbReference type="EMBL" id="CAXAMN010010553">
    <property type="protein sequence ID" value="CAK9032019.1"/>
    <property type="molecule type" value="Genomic_DNA"/>
</dbReference>
<proteinExistence type="predicted"/>
<feature type="region of interest" description="Disordered" evidence="1">
    <location>
        <begin position="54"/>
        <end position="105"/>
    </location>
</feature>
<reference evidence="2 3" key="1">
    <citation type="submission" date="2024-02" db="EMBL/GenBank/DDBJ databases">
        <authorList>
            <person name="Chen Y."/>
            <person name="Shah S."/>
            <person name="Dougan E. K."/>
            <person name="Thang M."/>
            <person name="Chan C."/>
        </authorList>
    </citation>
    <scope>NUCLEOTIDE SEQUENCE [LARGE SCALE GENOMIC DNA]</scope>
</reference>
<gene>
    <name evidence="2" type="ORF">CCMP2556_LOCUS18516</name>
</gene>
<sequence>MKGGQLLVLHSGSSLDAWDLPEGNLLGRFHLSDQSAASAFCILEDGPKPRLLVARSPPTPQGQGPTLEMVSLPSLRPASCKDSSDGSDGHMDKPVGEEHSSAIFA</sequence>
<organism evidence="2 3">
    <name type="scientific">Durusdinium trenchii</name>
    <dbReference type="NCBI Taxonomy" id="1381693"/>
    <lineage>
        <taxon>Eukaryota</taxon>
        <taxon>Sar</taxon>
        <taxon>Alveolata</taxon>
        <taxon>Dinophyceae</taxon>
        <taxon>Suessiales</taxon>
        <taxon>Symbiodiniaceae</taxon>
        <taxon>Durusdinium</taxon>
    </lineage>
</organism>
<name>A0ABP0L1C6_9DINO</name>
<protein>
    <submittedName>
        <fullName evidence="2">Uncharacterized protein</fullName>
    </submittedName>
</protein>